<dbReference type="AlphaFoldDB" id="R0H0J4"/>
<name>R0H0J4_9BRAS</name>
<dbReference type="GO" id="GO:0003729">
    <property type="term" value="F:mRNA binding"/>
    <property type="evidence" value="ECO:0007669"/>
    <property type="project" value="UniProtKB-ARBA"/>
</dbReference>
<dbReference type="PRINTS" id="PR00348">
    <property type="entry name" value="UBIQUITIN"/>
</dbReference>
<dbReference type="PANTHER" id="PTHR10666">
    <property type="entry name" value="UBIQUITIN"/>
    <property type="match status" value="1"/>
</dbReference>
<dbReference type="SUPFAM" id="SSF54236">
    <property type="entry name" value="Ubiquitin-like"/>
    <property type="match status" value="2"/>
</dbReference>
<dbReference type="STRING" id="81985.R0H0J4"/>
<dbReference type="EMBL" id="KB870811">
    <property type="protein sequence ID" value="EOA18120.1"/>
    <property type="molecule type" value="Genomic_DNA"/>
</dbReference>
<dbReference type="eggNOG" id="KOG0001">
    <property type="taxonomic scope" value="Eukaryota"/>
</dbReference>
<sequence>MNTTIQIHAMTVTGKTLTRDVKSSDTINHVKTQIHDRERIPLDQQIILIFSGKLLEDGFTLADYNIQKESVLHFSLVRLRGVMKIIVKAFSGKTLILEVESDEFIDNVKAKIHQVEEGFLPYDQILNFACKEVKDGHTLADYNICKESMLV</sequence>
<evidence type="ECO:0000313" key="3">
    <source>
        <dbReference type="EMBL" id="EOA18120.1"/>
    </source>
</evidence>
<dbReference type="InterPro" id="IPR050158">
    <property type="entry name" value="Ubiquitin_ubiquitin-like"/>
</dbReference>
<feature type="domain" description="Ubiquitin-like" evidence="2">
    <location>
        <begin position="83"/>
        <end position="151"/>
    </location>
</feature>
<dbReference type="Gene3D" id="3.10.20.90">
    <property type="entry name" value="Phosphatidylinositol 3-kinase Catalytic Subunit, Chain A, domain 1"/>
    <property type="match status" value="2"/>
</dbReference>
<keyword evidence="1" id="KW-1017">Isopeptide bond</keyword>
<dbReference type="SMART" id="SM00213">
    <property type="entry name" value="UBQ"/>
    <property type="match status" value="2"/>
</dbReference>
<dbReference type="Pfam" id="PF00240">
    <property type="entry name" value="ubiquitin"/>
    <property type="match status" value="2"/>
</dbReference>
<reference evidence="4" key="1">
    <citation type="journal article" date="2013" name="Nat. Genet.">
        <title>The Capsella rubella genome and the genomic consequences of rapid mating system evolution.</title>
        <authorList>
            <person name="Slotte T."/>
            <person name="Hazzouri K.M."/>
            <person name="Agren J.A."/>
            <person name="Koenig D."/>
            <person name="Maumus F."/>
            <person name="Guo Y.L."/>
            <person name="Steige K."/>
            <person name="Platts A.E."/>
            <person name="Escobar J.S."/>
            <person name="Newman L.K."/>
            <person name="Wang W."/>
            <person name="Mandakova T."/>
            <person name="Vello E."/>
            <person name="Smith L.M."/>
            <person name="Henz S.R."/>
            <person name="Steffen J."/>
            <person name="Takuno S."/>
            <person name="Brandvain Y."/>
            <person name="Coop G."/>
            <person name="Andolfatto P."/>
            <person name="Hu T.T."/>
            <person name="Blanchette M."/>
            <person name="Clark R.M."/>
            <person name="Quesneville H."/>
            <person name="Nordborg M."/>
            <person name="Gaut B.S."/>
            <person name="Lysak M.A."/>
            <person name="Jenkins J."/>
            <person name="Grimwood J."/>
            <person name="Chapman J."/>
            <person name="Prochnik S."/>
            <person name="Shu S."/>
            <person name="Rokhsar D."/>
            <person name="Schmutz J."/>
            <person name="Weigel D."/>
            <person name="Wright S.I."/>
        </authorList>
    </citation>
    <scope>NUCLEOTIDE SEQUENCE [LARGE SCALE GENOMIC DNA]</scope>
    <source>
        <strain evidence="4">cv. Monte Gargano</strain>
    </source>
</reference>
<dbReference type="Proteomes" id="UP000029121">
    <property type="component" value="Unassembled WGS sequence"/>
</dbReference>
<gene>
    <name evidence="3" type="ORF">CARUB_v10006581mg</name>
</gene>
<dbReference type="InterPro" id="IPR029071">
    <property type="entry name" value="Ubiquitin-like_domsf"/>
</dbReference>
<accession>R0H0J4</accession>
<evidence type="ECO:0000256" key="1">
    <source>
        <dbReference type="ARBA" id="ARBA00022499"/>
    </source>
</evidence>
<dbReference type="InterPro" id="IPR000626">
    <property type="entry name" value="Ubiquitin-like_dom"/>
</dbReference>
<proteinExistence type="predicted"/>
<keyword evidence="4" id="KW-1185">Reference proteome</keyword>
<dbReference type="PROSITE" id="PS50053">
    <property type="entry name" value="UBIQUITIN_2"/>
    <property type="match status" value="2"/>
</dbReference>
<evidence type="ECO:0000313" key="4">
    <source>
        <dbReference type="Proteomes" id="UP000029121"/>
    </source>
</evidence>
<organism evidence="3 4">
    <name type="scientific">Capsella rubella</name>
    <dbReference type="NCBI Taxonomy" id="81985"/>
    <lineage>
        <taxon>Eukaryota</taxon>
        <taxon>Viridiplantae</taxon>
        <taxon>Streptophyta</taxon>
        <taxon>Embryophyta</taxon>
        <taxon>Tracheophyta</taxon>
        <taxon>Spermatophyta</taxon>
        <taxon>Magnoliopsida</taxon>
        <taxon>eudicotyledons</taxon>
        <taxon>Gunneridae</taxon>
        <taxon>Pentapetalae</taxon>
        <taxon>rosids</taxon>
        <taxon>malvids</taxon>
        <taxon>Brassicales</taxon>
        <taxon>Brassicaceae</taxon>
        <taxon>Camelineae</taxon>
        <taxon>Capsella</taxon>
    </lineage>
</organism>
<dbReference type="InterPro" id="IPR019956">
    <property type="entry name" value="Ubiquitin_dom"/>
</dbReference>
<evidence type="ECO:0000259" key="2">
    <source>
        <dbReference type="PROSITE" id="PS50053"/>
    </source>
</evidence>
<feature type="domain" description="Ubiquitin-like" evidence="2">
    <location>
        <begin position="5"/>
        <end position="81"/>
    </location>
</feature>
<protein>
    <recommendedName>
        <fullName evidence="2">Ubiquitin-like domain-containing protein</fullName>
    </recommendedName>
</protein>